<dbReference type="Pfam" id="PF12833">
    <property type="entry name" value="HTH_18"/>
    <property type="match status" value="1"/>
</dbReference>
<reference evidence="6" key="1">
    <citation type="journal article" date="2019" name="Int. J. Syst. Evol. Microbiol.">
        <title>The Global Catalogue of Microorganisms (GCM) 10K type strain sequencing project: providing services to taxonomists for standard genome sequencing and annotation.</title>
        <authorList>
            <consortium name="The Broad Institute Genomics Platform"/>
            <consortium name="The Broad Institute Genome Sequencing Center for Infectious Disease"/>
            <person name="Wu L."/>
            <person name="Ma J."/>
        </authorList>
    </citation>
    <scope>NUCLEOTIDE SEQUENCE [LARGE SCALE GENOMIC DNA]</scope>
    <source>
        <strain evidence="6">CCUG 59129</strain>
    </source>
</reference>
<evidence type="ECO:0000259" key="4">
    <source>
        <dbReference type="PROSITE" id="PS01124"/>
    </source>
</evidence>
<evidence type="ECO:0000256" key="3">
    <source>
        <dbReference type="ARBA" id="ARBA00023163"/>
    </source>
</evidence>
<accession>A0ABW3HW68</accession>
<dbReference type="SMART" id="SM00342">
    <property type="entry name" value="HTH_ARAC"/>
    <property type="match status" value="1"/>
</dbReference>
<dbReference type="RefSeq" id="WP_377567493.1">
    <property type="nucleotide sequence ID" value="NZ_JBHTJZ010000063.1"/>
</dbReference>
<keyword evidence="2" id="KW-0238">DNA-binding</keyword>
<dbReference type="InterPro" id="IPR018060">
    <property type="entry name" value="HTH_AraC"/>
</dbReference>
<dbReference type="PANTHER" id="PTHR43280:SF2">
    <property type="entry name" value="HTH-TYPE TRANSCRIPTIONAL REGULATOR EXSA"/>
    <property type="match status" value="1"/>
</dbReference>
<organism evidence="5 6">
    <name type="scientific">Paenibacillus chungangensis</name>
    <dbReference type="NCBI Taxonomy" id="696535"/>
    <lineage>
        <taxon>Bacteria</taxon>
        <taxon>Bacillati</taxon>
        <taxon>Bacillota</taxon>
        <taxon>Bacilli</taxon>
        <taxon>Bacillales</taxon>
        <taxon>Paenibacillaceae</taxon>
        <taxon>Paenibacillus</taxon>
    </lineage>
</organism>
<dbReference type="Proteomes" id="UP001596989">
    <property type="component" value="Unassembled WGS sequence"/>
</dbReference>
<evidence type="ECO:0000256" key="1">
    <source>
        <dbReference type="ARBA" id="ARBA00023015"/>
    </source>
</evidence>
<name>A0ABW3HW68_9BACL</name>
<protein>
    <submittedName>
        <fullName evidence="5">Helix-turn-helix domain-containing protein</fullName>
    </submittedName>
</protein>
<dbReference type="SUPFAM" id="SSF46689">
    <property type="entry name" value="Homeodomain-like"/>
    <property type="match status" value="2"/>
</dbReference>
<keyword evidence="1" id="KW-0805">Transcription regulation</keyword>
<sequence length="154" mass="18379">MQAVFREDIFSSNILQGMHTLQEFRLWFDAEVLTPLLEWTKEQQQRRDINITQVMIETIQRNYDKELSLEMLAASMNYHPGYVGREFKKDTGTNFIDYLAKYRIEISKKWLTETEMKIGDIAQSLCYSNASNFNRNFKKLVKLTPTEYREMNKK</sequence>
<comment type="caution">
    <text evidence="5">The sequence shown here is derived from an EMBL/GenBank/DDBJ whole genome shotgun (WGS) entry which is preliminary data.</text>
</comment>
<keyword evidence="6" id="KW-1185">Reference proteome</keyword>
<evidence type="ECO:0000256" key="2">
    <source>
        <dbReference type="ARBA" id="ARBA00023125"/>
    </source>
</evidence>
<proteinExistence type="predicted"/>
<feature type="domain" description="HTH araC/xylS-type" evidence="4">
    <location>
        <begin position="53"/>
        <end position="151"/>
    </location>
</feature>
<dbReference type="EMBL" id="JBHTJZ010000063">
    <property type="protein sequence ID" value="MFD0961684.1"/>
    <property type="molecule type" value="Genomic_DNA"/>
</dbReference>
<dbReference type="PROSITE" id="PS01124">
    <property type="entry name" value="HTH_ARAC_FAMILY_2"/>
    <property type="match status" value="1"/>
</dbReference>
<dbReference type="InterPro" id="IPR009057">
    <property type="entry name" value="Homeodomain-like_sf"/>
</dbReference>
<dbReference type="Gene3D" id="1.10.10.60">
    <property type="entry name" value="Homeodomain-like"/>
    <property type="match status" value="2"/>
</dbReference>
<gene>
    <name evidence="5" type="ORF">ACFQ2I_20255</name>
</gene>
<evidence type="ECO:0000313" key="5">
    <source>
        <dbReference type="EMBL" id="MFD0961684.1"/>
    </source>
</evidence>
<evidence type="ECO:0000313" key="6">
    <source>
        <dbReference type="Proteomes" id="UP001596989"/>
    </source>
</evidence>
<keyword evidence="3" id="KW-0804">Transcription</keyword>
<dbReference type="PANTHER" id="PTHR43280">
    <property type="entry name" value="ARAC-FAMILY TRANSCRIPTIONAL REGULATOR"/>
    <property type="match status" value="1"/>
</dbReference>